<reference evidence="1" key="1">
    <citation type="submission" date="2022-12" db="EMBL/GenBank/DDBJ databases">
        <authorList>
            <person name="Petersen C."/>
        </authorList>
    </citation>
    <scope>NUCLEOTIDE SEQUENCE</scope>
    <source>
        <strain evidence="1">IBT 30728</strain>
    </source>
</reference>
<sequence length="86" mass="9227">MKGIVMLESTFVKNTVPTSIAVWKFEVRGGRPRVCSANETHAVMTSGNHKLFNAGKPLPKLDSVDDLKAALAVVGVLALAYSQDDL</sequence>
<protein>
    <submittedName>
        <fullName evidence="1">Uncharacterized protein</fullName>
    </submittedName>
</protein>
<comment type="caution">
    <text evidence="1">The sequence shown here is derived from an EMBL/GenBank/DDBJ whole genome shotgun (WGS) entry which is preliminary data.</text>
</comment>
<dbReference type="RefSeq" id="XP_056785812.1">
    <property type="nucleotide sequence ID" value="XM_056938435.1"/>
</dbReference>
<dbReference type="EMBL" id="JAPWDQ010000015">
    <property type="protein sequence ID" value="KAJ5469222.1"/>
    <property type="molecule type" value="Genomic_DNA"/>
</dbReference>
<reference evidence="1" key="2">
    <citation type="journal article" date="2023" name="IMA Fungus">
        <title>Comparative genomic study of the Penicillium genus elucidates a diverse pangenome and 15 lateral gene transfer events.</title>
        <authorList>
            <person name="Petersen C."/>
            <person name="Sorensen T."/>
            <person name="Nielsen M.R."/>
            <person name="Sondergaard T.E."/>
            <person name="Sorensen J.L."/>
            <person name="Fitzpatrick D.A."/>
            <person name="Frisvad J.C."/>
            <person name="Nielsen K.L."/>
        </authorList>
    </citation>
    <scope>NUCLEOTIDE SEQUENCE</scope>
    <source>
        <strain evidence="1">IBT 30728</strain>
    </source>
</reference>
<evidence type="ECO:0000313" key="2">
    <source>
        <dbReference type="Proteomes" id="UP001148312"/>
    </source>
</evidence>
<accession>A0A9X0BJG6</accession>
<name>A0A9X0BJG6_9EURO</name>
<dbReference type="Proteomes" id="UP001148312">
    <property type="component" value="Unassembled WGS sequence"/>
</dbReference>
<organism evidence="1 2">
    <name type="scientific">Penicillium diatomitis</name>
    <dbReference type="NCBI Taxonomy" id="2819901"/>
    <lineage>
        <taxon>Eukaryota</taxon>
        <taxon>Fungi</taxon>
        <taxon>Dikarya</taxon>
        <taxon>Ascomycota</taxon>
        <taxon>Pezizomycotina</taxon>
        <taxon>Eurotiomycetes</taxon>
        <taxon>Eurotiomycetidae</taxon>
        <taxon>Eurotiales</taxon>
        <taxon>Aspergillaceae</taxon>
        <taxon>Penicillium</taxon>
    </lineage>
</organism>
<proteinExistence type="predicted"/>
<keyword evidence="2" id="KW-1185">Reference proteome</keyword>
<evidence type="ECO:0000313" key="1">
    <source>
        <dbReference type="EMBL" id="KAJ5469222.1"/>
    </source>
</evidence>
<dbReference type="GeneID" id="81628685"/>
<dbReference type="AlphaFoldDB" id="A0A9X0BJG6"/>
<gene>
    <name evidence="1" type="ORF">N7539_008840</name>
</gene>